<keyword evidence="4" id="KW-1185">Reference proteome</keyword>
<evidence type="ECO:0000259" key="2">
    <source>
        <dbReference type="PROSITE" id="PS51782"/>
    </source>
</evidence>
<reference evidence="3 4" key="1">
    <citation type="submission" date="2018-08" db="EMBL/GenBank/DDBJ databases">
        <title>Genomic Encyclopedia of Type Strains, Phase IV (KMG-IV): sequencing the most valuable type-strain genomes for metagenomic binning, comparative biology and taxonomic classification.</title>
        <authorList>
            <person name="Goeker M."/>
        </authorList>
    </citation>
    <scope>NUCLEOTIDE SEQUENCE [LARGE SCALE GENOMIC DNA]</scope>
    <source>
        <strain evidence="3 4">DSM 23923</strain>
    </source>
</reference>
<feature type="signal peptide" evidence="1">
    <location>
        <begin position="1"/>
        <end position="25"/>
    </location>
</feature>
<evidence type="ECO:0000313" key="3">
    <source>
        <dbReference type="EMBL" id="REG08465.1"/>
    </source>
</evidence>
<dbReference type="InterPro" id="IPR036779">
    <property type="entry name" value="LysM_dom_sf"/>
</dbReference>
<accession>A0A347ZNI1</accession>
<dbReference type="AlphaFoldDB" id="A0A347ZNI1"/>
<dbReference type="InterPro" id="IPR018392">
    <property type="entry name" value="LysM"/>
</dbReference>
<protein>
    <submittedName>
        <fullName evidence="3">LysM domain-containing protein</fullName>
    </submittedName>
</protein>
<dbReference type="RefSeq" id="WP_116225120.1">
    <property type="nucleotide sequence ID" value="NZ_AP018437.1"/>
</dbReference>
<sequence>MMKPLKIIWIPVLLLSACNIFPTQAAQPQSVLTPYVTLSPSGQIVPTETATQEATPEPTLTPTPFVHVLGSNETISSLALTYGLEVNEILAINPQITPKALSVGTEILIPYIKTAAEDEGESVSVISAPLALTLSTPDCTPTAEGGLWCLALVSNPLTESATGITVTFALKNNAGDTVTEQAVPPLLNLLAPNESLPVVAYFSPEIPSDYSMSATLKTALPVDTTDPGYTPLEIKVNSVDPAGQSARVSAVIPVQAADSGIGSIWVALVAYDADGRIVGVRRLEYKPVTEGEEGQAIKVYVYSNSRDIQQVDVRAEAILSEK</sequence>
<dbReference type="Gene3D" id="3.10.350.10">
    <property type="entry name" value="LysM domain"/>
    <property type="match status" value="1"/>
</dbReference>
<dbReference type="SUPFAM" id="SSF54106">
    <property type="entry name" value="LysM domain"/>
    <property type="match status" value="1"/>
</dbReference>
<dbReference type="OrthoDB" id="164028at2"/>
<dbReference type="Proteomes" id="UP000256388">
    <property type="component" value="Unassembled WGS sequence"/>
</dbReference>
<organism evidence="3 4">
    <name type="scientific">Pelolinea submarina</name>
    <dbReference type="NCBI Taxonomy" id="913107"/>
    <lineage>
        <taxon>Bacteria</taxon>
        <taxon>Bacillati</taxon>
        <taxon>Chloroflexota</taxon>
        <taxon>Anaerolineae</taxon>
        <taxon>Anaerolineales</taxon>
        <taxon>Anaerolineaceae</taxon>
        <taxon>Pelolinea</taxon>
    </lineage>
</organism>
<dbReference type="PROSITE" id="PS51782">
    <property type="entry name" value="LYSM"/>
    <property type="match status" value="1"/>
</dbReference>
<feature type="chain" id="PRO_5030063543" evidence="1">
    <location>
        <begin position="26"/>
        <end position="322"/>
    </location>
</feature>
<dbReference type="SMART" id="SM00257">
    <property type="entry name" value="LysM"/>
    <property type="match status" value="1"/>
</dbReference>
<dbReference type="EMBL" id="QUMS01000002">
    <property type="protein sequence ID" value="REG08465.1"/>
    <property type="molecule type" value="Genomic_DNA"/>
</dbReference>
<evidence type="ECO:0000256" key="1">
    <source>
        <dbReference type="SAM" id="SignalP"/>
    </source>
</evidence>
<feature type="domain" description="LysM" evidence="2">
    <location>
        <begin position="65"/>
        <end position="109"/>
    </location>
</feature>
<comment type="caution">
    <text evidence="3">The sequence shown here is derived from an EMBL/GenBank/DDBJ whole genome shotgun (WGS) entry which is preliminary data.</text>
</comment>
<evidence type="ECO:0000313" key="4">
    <source>
        <dbReference type="Proteomes" id="UP000256388"/>
    </source>
</evidence>
<dbReference type="PROSITE" id="PS51257">
    <property type="entry name" value="PROKAR_LIPOPROTEIN"/>
    <property type="match status" value="1"/>
</dbReference>
<keyword evidence="1" id="KW-0732">Signal</keyword>
<dbReference type="Pfam" id="PF01476">
    <property type="entry name" value="LysM"/>
    <property type="match status" value="1"/>
</dbReference>
<name>A0A347ZNI1_9CHLR</name>
<gene>
    <name evidence="3" type="ORF">DFR64_1832</name>
</gene>
<proteinExistence type="predicted"/>